<proteinExistence type="predicted"/>
<dbReference type="Gene3D" id="1.10.287.130">
    <property type="match status" value="1"/>
</dbReference>
<keyword evidence="11" id="KW-1133">Transmembrane helix</keyword>
<evidence type="ECO:0000256" key="7">
    <source>
        <dbReference type="ARBA" id="ARBA00022692"/>
    </source>
</evidence>
<keyword evidence="13" id="KW-0472">Membrane</keyword>
<evidence type="ECO:0000256" key="12">
    <source>
        <dbReference type="ARBA" id="ARBA00023012"/>
    </source>
</evidence>
<dbReference type="InterPro" id="IPR005467">
    <property type="entry name" value="His_kinase_dom"/>
</dbReference>
<comment type="catalytic activity">
    <reaction evidence="1">
        <text>ATP + protein L-histidine = ADP + protein N-phospho-L-histidine.</text>
        <dbReference type="EC" id="2.7.13.3"/>
    </reaction>
</comment>
<dbReference type="Gene3D" id="6.10.340.10">
    <property type="match status" value="1"/>
</dbReference>
<dbReference type="PROSITE" id="PS50109">
    <property type="entry name" value="HIS_KIN"/>
    <property type="match status" value="1"/>
</dbReference>
<dbReference type="PANTHER" id="PTHR45528">
    <property type="entry name" value="SENSOR HISTIDINE KINASE CPXA"/>
    <property type="match status" value="1"/>
</dbReference>
<reference evidence="14 15" key="1">
    <citation type="submission" date="2017-09" db="EMBL/GenBank/DDBJ databases">
        <title>Large-scale bioinformatics analysis of Bacillus genomes uncovers conserved roles of natural products in bacterial physiology.</title>
        <authorList>
            <consortium name="Agbiome Team Llc"/>
            <person name="Bleich R.M."/>
            <person name="Grubbs K.J."/>
            <person name="Santa Maria K.C."/>
            <person name="Allen S.E."/>
            <person name="Farag S."/>
            <person name="Shank E.A."/>
            <person name="Bowers A."/>
        </authorList>
    </citation>
    <scope>NUCLEOTIDE SEQUENCE [LARGE SCALE GENOMIC DNA]</scope>
    <source>
        <strain evidence="14 15">AFS009893</strain>
    </source>
</reference>
<dbReference type="EC" id="2.7.13.3" evidence="3"/>
<keyword evidence="5" id="KW-0597">Phosphoprotein</keyword>
<dbReference type="SUPFAM" id="SSF158472">
    <property type="entry name" value="HAMP domain-like"/>
    <property type="match status" value="1"/>
</dbReference>
<evidence type="ECO:0000256" key="10">
    <source>
        <dbReference type="ARBA" id="ARBA00022840"/>
    </source>
</evidence>
<keyword evidence="7" id="KW-0812">Transmembrane</keyword>
<keyword evidence="12" id="KW-0902">Two-component regulatory system</keyword>
<evidence type="ECO:0000256" key="8">
    <source>
        <dbReference type="ARBA" id="ARBA00022741"/>
    </source>
</evidence>
<dbReference type="InterPro" id="IPR050398">
    <property type="entry name" value="HssS/ArlS-like"/>
</dbReference>
<dbReference type="Pfam" id="PF00512">
    <property type="entry name" value="HisKA"/>
    <property type="match status" value="1"/>
</dbReference>
<organism evidence="14 15">
    <name type="scientific">Bacillus pseudomycoides</name>
    <dbReference type="NCBI Taxonomy" id="64104"/>
    <lineage>
        <taxon>Bacteria</taxon>
        <taxon>Bacillati</taxon>
        <taxon>Bacillota</taxon>
        <taxon>Bacilli</taxon>
        <taxon>Bacillales</taxon>
        <taxon>Bacillaceae</taxon>
        <taxon>Bacillus</taxon>
        <taxon>Bacillus cereus group</taxon>
    </lineage>
</organism>
<dbReference type="Proteomes" id="UP000219775">
    <property type="component" value="Unassembled WGS sequence"/>
</dbReference>
<evidence type="ECO:0000256" key="13">
    <source>
        <dbReference type="ARBA" id="ARBA00023136"/>
    </source>
</evidence>
<name>A0A2C4G551_9BACI</name>
<evidence type="ECO:0000256" key="11">
    <source>
        <dbReference type="ARBA" id="ARBA00022989"/>
    </source>
</evidence>
<dbReference type="SUPFAM" id="SSF47384">
    <property type="entry name" value="Homodimeric domain of signal transducing histidine kinase"/>
    <property type="match status" value="1"/>
</dbReference>
<keyword evidence="4" id="KW-1003">Cell membrane</keyword>
<evidence type="ECO:0000256" key="3">
    <source>
        <dbReference type="ARBA" id="ARBA00012438"/>
    </source>
</evidence>
<dbReference type="AlphaFoldDB" id="A0A2C4G551"/>
<evidence type="ECO:0000256" key="9">
    <source>
        <dbReference type="ARBA" id="ARBA00022777"/>
    </source>
</evidence>
<evidence type="ECO:0000256" key="5">
    <source>
        <dbReference type="ARBA" id="ARBA00022553"/>
    </source>
</evidence>
<keyword evidence="9 14" id="KW-0418">Kinase</keyword>
<dbReference type="InterPro" id="IPR004358">
    <property type="entry name" value="Sig_transdc_His_kin-like_C"/>
</dbReference>
<evidence type="ECO:0000256" key="6">
    <source>
        <dbReference type="ARBA" id="ARBA00022679"/>
    </source>
</evidence>
<dbReference type="PANTHER" id="PTHR45528:SF1">
    <property type="entry name" value="SENSOR HISTIDINE KINASE CPXA"/>
    <property type="match status" value="1"/>
</dbReference>
<sequence length="477" mass="55305">MSDKNKIFNTLIKTYVFFSLTVGITVVILLVILNFQMIQKFDNTMLSNLKATEIVRQNYADIPSEAIESFDGWVEILDENLQVIYVKGKKQDKSSAYTEKELNTLFYDQEENPYYSSLAPFKTKDGKTAYCLVKIPKTYVKKEFSITSAAKDHITAFTKLLLQTFVLFLLLFGLNVYIYSRWMAMKITNPLRSIADGIRNITNGYYYKRLRFKSNYELMQIQNDFNLMAEKLEKTEIEKKQLETSKQRMLVHISHDLKTPITTIQSYVEALQLGLIKEEARKQQALHTIHTKARLVTELIEDVFELSKLESPDYPFPTDTLDICEFIREIVAEYYSLFEEKQFNFQFEIPFQKIYVLFNYTLLYRAVSNVLSNALKYNPEGTNILISLIEDTQKIHINIIDDGIGIPYAVKEKVFEAFFRGDQSRKSDGGTGLGLTISKHIVEKHGGQIYLHTDEGKTRFQITLPKTGYNKTLLQKL</sequence>
<dbReference type="GO" id="GO:0005524">
    <property type="term" value="F:ATP binding"/>
    <property type="evidence" value="ECO:0007669"/>
    <property type="project" value="UniProtKB-KW"/>
</dbReference>
<dbReference type="Gene3D" id="3.30.565.10">
    <property type="entry name" value="Histidine kinase-like ATPase, C-terminal domain"/>
    <property type="match status" value="1"/>
</dbReference>
<dbReference type="PROSITE" id="PS50885">
    <property type="entry name" value="HAMP"/>
    <property type="match status" value="1"/>
</dbReference>
<dbReference type="SUPFAM" id="SSF55874">
    <property type="entry name" value="ATPase domain of HSP90 chaperone/DNA topoisomerase II/histidine kinase"/>
    <property type="match status" value="1"/>
</dbReference>
<evidence type="ECO:0000256" key="1">
    <source>
        <dbReference type="ARBA" id="ARBA00000085"/>
    </source>
</evidence>
<dbReference type="Pfam" id="PF02518">
    <property type="entry name" value="HATPase_c"/>
    <property type="match status" value="1"/>
</dbReference>
<dbReference type="InterPro" id="IPR003594">
    <property type="entry name" value="HATPase_dom"/>
</dbReference>
<dbReference type="EMBL" id="NUDP01000107">
    <property type="protein sequence ID" value="PEM65847.1"/>
    <property type="molecule type" value="Genomic_DNA"/>
</dbReference>
<comment type="caution">
    <text evidence="14">The sequence shown here is derived from an EMBL/GenBank/DDBJ whole genome shotgun (WGS) entry which is preliminary data.</text>
</comment>
<dbReference type="SMART" id="SM00388">
    <property type="entry name" value="HisKA"/>
    <property type="match status" value="1"/>
</dbReference>
<dbReference type="GO" id="GO:0005886">
    <property type="term" value="C:plasma membrane"/>
    <property type="evidence" value="ECO:0007669"/>
    <property type="project" value="UniProtKB-SubCell"/>
</dbReference>
<gene>
    <name evidence="14" type="ORF">CN613_24060</name>
</gene>
<evidence type="ECO:0000256" key="2">
    <source>
        <dbReference type="ARBA" id="ARBA00004651"/>
    </source>
</evidence>
<dbReference type="InterPro" id="IPR003661">
    <property type="entry name" value="HisK_dim/P_dom"/>
</dbReference>
<dbReference type="SMART" id="SM00304">
    <property type="entry name" value="HAMP"/>
    <property type="match status" value="1"/>
</dbReference>
<dbReference type="CDD" id="cd00082">
    <property type="entry name" value="HisKA"/>
    <property type="match status" value="1"/>
</dbReference>
<dbReference type="GO" id="GO:0000155">
    <property type="term" value="F:phosphorelay sensor kinase activity"/>
    <property type="evidence" value="ECO:0007669"/>
    <property type="project" value="InterPro"/>
</dbReference>
<keyword evidence="8" id="KW-0547">Nucleotide-binding</keyword>
<comment type="subcellular location">
    <subcellularLocation>
        <location evidence="2">Cell membrane</location>
        <topology evidence="2">Multi-pass membrane protein</topology>
    </subcellularLocation>
</comment>
<keyword evidence="6" id="KW-0808">Transferase</keyword>
<evidence type="ECO:0000313" key="14">
    <source>
        <dbReference type="EMBL" id="PEM65847.1"/>
    </source>
</evidence>
<dbReference type="InterPro" id="IPR036890">
    <property type="entry name" value="HATPase_C_sf"/>
</dbReference>
<dbReference type="CDD" id="cd00075">
    <property type="entry name" value="HATPase"/>
    <property type="match status" value="1"/>
</dbReference>
<dbReference type="FunFam" id="3.30.565.10:FF:000006">
    <property type="entry name" value="Sensor histidine kinase WalK"/>
    <property type="match status" value="1"/>
</dbReference>
<dbReference type="RefSeq" id="WP_097849998.1">
    <property type="nucleotide sequence ID" value="NZ_NUAS01000064.1"/>
</dbReference>
<dbReference type="SMART" id="SM00387">
    <property type="entry name" value="HATPase_c"/>
    <property type="match status" value="1"/>
</dbReference>
<protein>
    <recommendedName>
        <fullName evidence="3">histidine kinase</fullName>
        <ecNumber evidence="3">2.7.13.3</ecNumber>
    </recommendedName>
</protein>
<accession>A0A2C4G551</accession>
<dbReference type="InterPro" id="IPR036097">
    <property type="entry name" value="HisK_dim/P_sf"/>
</dbReference>
<dbReference type="Pfam" id="PF00672">
    <property type="entry name" value="HAMP"/>
    <property type="match status" value="1"/>
</dbReference>
<dbReference type="PRINTS" id="PR00344">
    <property type="entry name" value="BCTRLSENSOR"/>
</dbReference>
<evidence type="ECO:0000313" key="15">
    <source>
        <dbReference type="Proteomes" id="UP000219775"/>
    </source>
</evidence>
<dbReference type="InterPro" id="IPR003660">
    <property type="entry name" value="HAMP_dom"/>
</dbReference>
<keyword evidence="10" id="KW-0067">ATP-binding</keyword>
<dbReference type="CDD" id="cd06225">
    <property type="entry name" value="HAMP"/>
    <property type="match status" value="1"/>
</dbReference>
<evidence type="ECO:0000256" key="4">
    <source>
        <dbReference type="ARBA" id="ARBA00022475"/>
    </source>
</evidence>